<comment type="similarity">
    <text evidence="2">Belongs to the type IA topoisomerase family.</text>
</comment>
<evidence type="ECO:0000313" key="16">
    <source>
        <dbReference type="Proteomes" id="UP000191171"/>
    </source>
</evidence>
<dbReference type="PROSITE" id="PS00396">
    <property type="entry name" value="TOPO_IA_1"/>
    <property type="match status" value="1"/>
</dbReference>
<evidence type="ECO:0000256" key="4">
    <source>
        <dbReference type="ARBA" id="ARBA00022723"/>
    </source>
</evidence>
<dbReference type="InterPro" id="IPR013824">
    <property type="entry name" value="Topo_IA_cen_sub1"/>
</dbReference>
<dbReference type="InterPro" id="IPR013497">
    <property type="entry name" value="Topo_IA_cen"/>
</dbReference>
<evidence type="ECO:0000259" key="14">
    <source>
        <dbReference type="PROSITE" id="PS52039"/>
    </source>
</evidence>
<keyword evidence="5" id="KW-0460">Magnesium</keyword>
<dbReference type="GO" id="GO:0006310">
    <property type="term" value="P:DNA recombination"/>
    <property type="evidence" value="ECO:0007669"/>
    <property type="project" value="TreeGrafter"/>
</dbReference>
<dbReference type="GO" id="GO:0003917">
    <property type="term" value="F:DNA topoisomerase type I (single strand cut, ATP-independent) activity"/>
    <property type="evidence" value="ECO:0007669"/>
    <property type="project" value="UniProtKB-EC"/>
</dbReference>
<proteinExistence type="inferred from homology"/>
<organism evidence="15 16">
    <name type="scientific">Enterococcus faecium</name>
    <name type="common">Streptococcus faecium</name>
    <dbReference type="NCBI Taxonomy" id="1352"/>
    <lineage>
        <taxon>Bacteria</taxon>
        <taxon>Bacillati</taxon>
        <taxon>Bacillota</taxon>
        <taxon>Bacilli</taxon>
        <taxon>Lactobacillales</taxon>
        <taxon>Enterococcaceae</taxon>
        <taxon>Enterococcus</taxon>
    </lineage>
</organism>
<dbReference type="PANTHER" id="PTHR11390:SF21">
    <property type="entry name" value="DNA TOPOISOMERASE 3-ALPHA"/>
    <property type="match status" value="1"/>
</dbReference>
<dbReference type="PROSITE" id="PS50880">
    <property type="entry name" value="TOPRIM"/>
    <property type="match status" value="1"/>
</dbReference>
<dbReference type="InterPro" id="IPR006171">
    <property type="entry name" value="TOPRIM_dom"/>
</dbReference>
<evidence type="ECO:0000256" key="2">
    <source>
        <dbReference type="ARBA" id="ARBA00009446"/>
    </source>
</evidence>
<dbReference type="SMART" id="SM00436">
    <property type="entry name" value="TOP1Bc"/>
    <property type="match status" value="1"/>
</dbReference>
<dbReference type="GO" id="GO:0006265">
    <property type="term" value="P:DNA topological change"/>
    <property type="evidence" value="ECO:0007669"/>
    <property type="project" value="InterPro"/>
</dbReference>
<evidence type="ECO:0000256" key="12">
    <source>
        <dbReference type="ARBA" id="ARBA00032877"/>
    </source>
</evidence>
<dbReference type="GO" id="GO:0006281">
    <property type="term" value="P:DNA repair"/>
    <property type="evidence" value="ECO:0007669"/>
    <property type="project" value="TreeGrafter"/>
</dbReference>
<dbReference type="InterPro" id="IPR023405">
    <property type="entry name" value="Topo_IA_core_domain"/>
</dbReference>
<dbReference type="Gene3D" id="3.40.50.140">
    <property type="match status" value="1"/>
</dbReference>
<keyword evidence="4" id="KW-0479">Metal-binding</keyword>
<dbReference type="InterPro" id="IPR025589">
    <property type="entry name" value="Toprim_C_rpt"/>
</dbReference>
<comment type="catalytic activity">
    <reaction evidence="1">
        <text>ATP-independent breakage of single-stranded DNA, followed by passage and rejoining.</text>
        <dbReference type="EC" id="5.6.2.1"/>
    </reaction>
</comment>
<dbReference type="Gene3D" id="1.10.290.10">
    <property type="entry name" value="Topoisomerase I, domain 4"/>
    <property type="match status" value="1"/>
</dbReference>
<name>A0A1B5FSV7_ENTFC</name>
<dbReference type="GO" id="GO:0046872">
    <property type="term" value="F:metal ion binding"/>
    <property type="evidence" value="ECO:0007669"/>
    <property type="project" value="UniProtKB-KW"/>
</dbReference>
<dbReference type="SMART" id="SM00437">
    <property type="entry name" value="TOP1Ac"/>
    <property type="match status" value="1"/>
</dbReference>
<dbReference type="InterPro" id="IPR000380">
    <property type="entry name" value="Topo_IA"/>
</dbReference>
<evidence type="ECO:0000256" key="10">
    <source>
        <dbReference type="ARBA" id="ARBA00031985"/>
    </source>
</evidence>
<dbReference type="CDD" id="cd03362">
    <property type="entry name" value="TOPRIM_TopoIA_TopoIII"/>
    <property type="match status" value="1"/>
</dbReference>
<dbReference type="Proteomes" id="UP000191171">
    <property type="component" value="Unassembled WGS sequence"/>
</dbReference>
<dbReference type="CDD" id="cd00186">
    <property type="entry name" value="TOP1Ac"/>
    <property type="match status" value="1"/>
</dbReference>
<dbReference type="SMART" id="SM00493">
    <property type="entry name" value="TOPRIM"/>
    <property type="match status" value="1"/>
</dbReference>
<dbReference type="PRINTS" id="PR00417">
    <property type="entry name" value="PRTPISMRASEI"/>
</dbReference>
<evidence type="ECO:0000256" key="3">
    <source>
        <dbReference type="ARBA" id="ARBA00012891"/>
    </source>
</evidence>
<evidence type="ECO:0000256" key="5">
    <source>
        <dbReference type="ARBA" id="ARBA00022842"/>
    </source>
</evidence>
<keyword evidence="6" id="KW-0799">Topoisomerase</keyword>
<sequence length="801" mass="91450">MTAKDEYFLETSSSKRIIVCLLDVFVSISTIRYLFFIARCENMFHNREVRKKLSNGGQKMKTVILAEKPSQAKAYAETFQQQKRHEGYYEISDPLFAGEVTITYGFGHLVDMVAPGAYEERWAKWSLENLPIFPETFRYEVPMDKRAQFSIVKRELQSADTIIIATDGDREGEAIAWSIIRQANAFSKEKNYLRLWINSLEKEAIYEGFKNLQPGKNYFPKYKEAQARQNADWLIGMNGSPLYSLLLQRKGIDGSFSLGRVQTPTLYMIYQLQEEIKHFKKETYFEGEGLITTNKGQFSGKIVPKKAFKTQEELTKEIEKLGAHLGKQNGRILEVTKKEKRLHSPRLFSLSSLQTKMNQLMKASAKATLDAAQGLYESKFLSYPRTDSFYITENEHQYLVKHLQNYKKFLGIEEVQTTEIKAKKRYVDAKKVQEHHAIIPTKTIPTPARFAKLSKLQQAIYLQVLRTTVAMFAADYIYEETTVMTGVQQLKLKSIGKIPLQQGWQEILRIKSKKKEAQTLPPIVENEEAEVELKSMEKETQPPKPYTEGTLITAMKTAGKTLDNDEAQEILKEVEGIGTEATRANIIENLKQKHYIEVNKNEITVTPKGITLCKAVANEPLLTSAEMTARWEGYLRKIGKQEGTPSVFLENIKKFILHLLAEVPNQIDKVDFSDEISGTRQIKAMEKKNDQLGRCPKCKKGIVMLYPKIATCLNPECDFKLWPTVAKKKLTKTNLRDLLSKGKTSKVVKGFTGKKGKFDAVLVLKEDMTIGFSFPWIENSGTKAVDGNKETSRKNNENEVE</sequence>
<keyword evidence="8 15" id="KW-0413">Isomerase</keyword>
<dbReference type="EMBL" id="MVGJ01000009">
    <property type="protein sequence ID" value="OOL83861.1"/>
    <property type="molecule type" value="Genomic_DNA"/>
</dbReference>
<evidence type="ECO:0000256" key="11">
    <source>
        <dbReference type="ARBA" id="ARBA00032235"/>
    </source>
</evidence>
<dbReference type="Gene3D" id="2.70.20.10">
    <property type="entry name" value="Topoisomerase I, domain 3"/>
    <property type="match status" value="1"/>
</dbReference>
<feature type="domain" description="Topo IA-type catalytic" evidence="14">
    <location>
        <begin position="218"/>
        <end position="660"/>
    </location>
</feature>
<dbReference type="Pfam" id="PF01131">
    <property type="entry name" value="Topoisom_bac"/>
    <property type="match status" value="1"/>
</dbReference>
<accession>A0A1B5FSV7</accession>
<dbReference type="InterPro" id="IPR034144">
    <property type="entry name" value="TOPRIM_TopoIII"/>
</dbReference>
<dbReference type="PANTHER" id="PTHR11390">
    <property type="entry name" value="PROKARYOTIC DNA TOPOISOMERASE"/>
    <property type="match status" value="1"/>
</dbReference>
<gene>
    <name evidence="15" type="ORF">B1P95_01955</name>
</gene>
<dbReference type="GO" id="GO:0043597">
    <property type="term" value="C:cytoplasmic replication fork"/>
    <property type="evidence" value="ECO:0007669"/>
    <property type="project" value="TreeGrafter"/>
</dbReference>
<dbReference type="AlphaFoldDB" id="A0A1B5FSV7"/>
<evidence type="ECO:0000256" key="9">
    <source>
        <dbReference type="ARBA" id="ARBA00030003"/>
    </source>
</evidence>
<evidence type="ECO:0000313" key="15">
    <source>
        <dbReference type="EMBL" id="OOL83861.1"/>
    </source>
</evidence>
<dbReference type="InterPro" id="IPR003601">
    <property type="entry name" value="Topo_IA_2"/>
</dbReference>
<dbReference type="Pfam" id="PF01751">
    <property type="entry name" value="Toprim"/>
    <property type="match status" value="1"/>
</dbReference>
<evidence type="ECO:0000256" key="6">
    <source>
        <dbReference type="ARBA" id="ARBA00023029"/>
    </source>
</evidence>
<evidence type="ECO:0000256" key="7">
    <source>
        <dbReference type="ARBA" id="ARBA00023125"/>
    </source>
</evidence>
<dbReference type="NCBIfam" id="TIGR01056">
    <property type="entry name" value="topB"/>
    <property type="match status" value="1"/>
</dbReference>
<reference evidence="15 16" key="1">
    <citation type="submission" date="2017-02" db="EMBL/GenBank/DDBJ databases">
        <title>Clonality and virulence of isolates of VRE in Hematopoietic Stem Cell Transplanted (HSCT) patients.</title>
        <authorList>
            <person name="Marchi A.P."/>
            <person name="Martins R.C."/>
            <person name="Marie S.K."/>
            <person name="Levin A.S."/>
            <person name="Costa S.F."/>
        </authorList>
    </citation>
    <scope>NUCLEOTIDE SEQUENCE [LARGE SCALE GENOMIC DNA]</scope>
    <source>
        <strain evidence="15 16">LIM1759</strain>
    </source>
</reference>
<dbReference type="PROSITE" id="PS52039">
    <property type="entry name" value="TOPO_IA_2"/>
    <property type="match status" value="1"/>
</dbReference>
<dbReference type="Gene3D" id="1.10.460.10">
    <property type="entry name" value="Topoisomerase I, domain 2"/>
    <property type="match status" value="1"/>
</dbReference>
<dbReference type="InterPro" id="IPR005738">
    <property type="entry name" value="TopoIII"/>
</dbReference>
<dbReference type="InterPro" id="IPR023406">
    <property type="entry name" value="Topo_IA_AS"/>
</dbReference>
<dbReference type="InterPro" id="IPR003602">
    <property type="entry name" value="Topo_IA_DNA-bd_dom"/>
</dbReference>
<evidence type="ECO:0000259" key="13">
    <source>
        <dbReference type="PROSITE" id="PS50880"/>
    </source>
</evidence>
<evidence type="ECO:0000256" key="8">
    <source>
        <dbReference type="ARBA" id="ARBA00023235"/>
    </source>
</evidence>
<dbReference type="SUPFAM" id="SSF56712">
    <property type="entry name" value="Prokaryotic type I DNA topoisomerase"/>
    <property type="match status" value="1"/>
</dbReference>
<protein>
    <recommendedName>
        <fullName evidence="3">DNA topoisomerase</fullName>
        <ecNumber evidence="3">5.6.2.1</ecNumber>
    </recommendedName>
    <alternativeName>
        <fullName evidence="12">Omega-protein</fullName>
    </alternativeName>
    <alternativeName>
        <fullName evidence="11">Relaxing enzyme</fullName>
    </alternativeName>
    <alternativeName>
        <fullName evidence="9">Swivelase</fullName>
    </alternativeName>
    <alternativeName>
        <fullName evidence="10">Untwisting enzyme</fullName>
    </alternativeName>
</protein>
<dbReference type="InterPro" id="IPR013825">
    <property type="entry name" value="Topo_IA_cen_sub2"/>
</dbReference>
<dbReference type="GO" id="GO:0003677">
    <property type="term" value="F:DNA binding"/>
    <property type="evidence" value="ECO:0007669"/>
    <property type="project" value="UniProtKB-KW"/>
</dbReference>
<keyword evidence="7" id="KW-0238">DNA-binding</keyword>
<dbReference type="Pfam" id="PF13342">
    <property type="entry name" value="Toprim_Crpt"/>
    <property type="match status" value="1"/>
</dbReference>
<dbReference type="InterPro" id="IPR013826">
    <property type="entry name" value="Topo_IA_cen_sub3"/>
</dbReference>
<comment type="caution">
    <text evidence="15">The sequence shown here is derived from an EMBL/GenBank/DDBJ whole genome shotgun (WGS) entry which is preliminary data.</text>
</comment>
<evidence type="ECO:0000256" key="1">
    <source>
        <dbReference type="ARBA" id="ARBA00000213"/>
    </source>
</evidence>
<feature type="domain" description="Toprim" evidence="13">
    <location>
        <begin position="61"/>
        <end position="201"/>
    </location>
</feature>
<dbReference type="EC" id="5.6.2.1" evidence="3"/>